<dbReference type="Pfam" id="PF05049">
    <property type="entry name" value="IIGP"/>
    <property type="match status" value="1"/>
</dbReference>
<evidence type="ECO:0000259" key="5">
    <source>
        <dbReference type="PROSITE" id="PS51716"/>
    </source>
</evidence>
<dbReference type="InterPro" id="IPR051515">
    <property type="entry name" value="IRG"/>
</dbReference>
<comment type="similarity">
    <text evidence="1">Belongs to the TRAFAC class dynamin-like GTPase superfamily. IRG family.</text>
</comment>
<dbReference type="Proteomes" id="UP000694523">
    <property type="component" value="Unplaced"/>
</dbReference>
<dbReference type="SUPFAM" id="SSF52540">
    <property type="entry name" value="P-loop containing nucleoside triphosphate hydrolases"/>
    <property type="match status" value="1"/>
</dbReference>
<dbReference type="Gene3D" id="3.40.50.300">
    <property type="entry name" value="P-loop containing nucleotide triphosphate hydrolases"/>
    <property type="match status" value="1"/>
</dbReference>
<keyword evidence="7" id="KW-1185">Reference proteome</keyword>
<protein>
    <recommendedName>
        <fullName evidence="5">IRG-type G domain-containing protein</fullName>
    </recommendedName>
</protein>
<proteinExistence type="inferred from homology"/>
<evidence type="ECO:0000256" key="3">
    <source>
        <dbReference type="ARBA" id="ARBA00022801"/>
    </source>
</evidence>
<keyword evidence="3" id="KW-0378">Hydrolase</keyword>
<dbReference type="Ensembl" id="ENSNMLT00000003204.1">
    <property type="protein sequence ID" value="ENSNMLP00000002785.1"/>
    <property type="gene ID" value="ENSNMLG00000002010.1"/>
</dbReference>
<sequence>MAENYEEEIQTALQRNDQILAAEKAQKYLDRMNNMPLTIAIAGESGSGKSTLVNALRGIKNKTEGAAPTGVVETTMEPKEYLHPEMPNIRIWDLPGVGTVNITADKYLEYVEFEKYDFFIIVSGERLTENDAKLAKEIQKMKKKFYFIRSKIDNSINSEKEEDPNVQEEEVLTIIRNFCTKGKMFILNLTSPKIFLVSGLKLHLYEFKDLWETLKEELPEHQRDALLLALPNISLDVIEQKKEALDSKIKWYTLASAAVGAVPVPGLSEAVNLGMIVGFTVHCAVSLGLSPKSLRKLSDLSGVPYDDLKAKIKFPLSAVEITTNLLLKVLTSSASLITAIALQGGVKFAPIVGIPAAMVLFGVTTYKCLTYILNSLAEDAEVIFKKRGTEHICVNYKYLIFHTCKNYIVFLFNITDHNNPLL</sequence>
<dbReference type="PROSITE" id="PS51716">
    <property type="entry name" value="G_IRG"/>
    <property type="match status" value="1"/>
</dbReference>
<dbReference type="GO" id="GO:0005525">
    <property type="term" value="F:GTP binding"/>
    <property type="evidence" value="ECO:0007669"/>
    <property type="project" value="UniProtKB-KW"/>
</dbReference>
<evidence type="ECO:0000256" key="2">
    <source>
        <dbReference type="ARBA" id="ARBA00022741"/>
    </source>
</evidence>
<keyword evidence="4" id="KW-0342">GTP-binding</keyword>
<dbReference type="GO" id="GO:0016787">
    <property type="term" value="F:hydrolase activity"/>
    <property type="evidence" value="ECO:0007669"/>
    <property type="project" value="UniProtKB-KW"/>
</dbReference>
<name>A0A8C6SAB3_9GOBI</name>
<accession>A0A8C6SAB3</accession>
<dbReference type="InterPro" id="IPR030385">
    <property type="entry name" value="G_IRG_dom"/>
</dbReference>
<evidence type="ECO:0000256" key="1">
    <source>
        <dbReference type="ARBA" id="ARBA00005429"/>
    </source>
</evidence>
<evidence type="ECO:0000313" key="6">
    <source>
        <dbReference type="Ensembl" id="ENSNMLP00000002785.1"/>
    </source>
</evidence>
<dbReference type="PANTHER" id="PTHR32341">
    <property type="entry name" value="INTERFERON-INDUCIBLE GTPASE"/>
    <property type="match status" value="1"/>
</dbReference>
<reference evidence="6" key="2">
    <citation type="submission" date="2025-09" db="UniProtKB">
        <authorList>
            <consortium name="Ensembl"/>
        </authorList>
    </citation>
    <scope>IDENTIFICATION</scope>
</reference>
<organism evidence="6 7">
    <name type="scientific">Neogobius melanostomus</name>
    <name type="common">round goby</name>
    <dbReference type="NCBI Taxonomy" id="47308"/>
    <lineage>
        <taxon>Eukaryota</taxon>
        <taxon>Metazoa</taxon>
        <taxon>Chordata</taxon>
        <taxon>Craniata</taxon>
        <taxon>Vertebrata</taxon>
        <taxon>Euteleostomi</taxon>
        <taxon>Actinopterygii</taxon>
        <taxon>Neopterygii</taxon>
        <taxon>Teleostei</taxon>
        <taxon>Neoteleostei</taxon>
        <taxon>Acanthomorphata</taxon>
        <taxon>Gobiaria</taxon>
        <taxon>Gobiiformes</taxon>
        <taxon>Gobioidei</taxon>
        <taxon>Gobiidae</taxon>
        <taxon>Benthophilinae</taxon>
        <taxon>Neogobiini</taxon>
        <taxon>Neogobius</taxon>
    </lineage>
</organism>
<evidence type="ECO:0000256" key="4">
    <source>
        <dbReference type="ARBA" id="ARBA00023134"/>
    </source>
</evidence>
<dbReference type="AlphaFoldDB" id="A0A8C6SAB3"/>
<dbReference type="InterPro" id="IPR007743">
    <property type="entry name" value="Immunity-related_GTPase-like"/>
</dbReference>
<dbReference type="PANTHER" id="PTHR32341:SF10">
    <property type="entry name" value="INTERFERON-INDUCIBLE GTPASE 5"/>
    <property type="match status" value="1"/>
</dbReference>
<feature type="domain" description="IRG-type G" evidence="5">
    <location>
        <begin position="35"/>
        <end position="217"/>
    </location>
</feature>
<dbReference type="InterPro" id="IPR027417">
    <property type="entry name" value="P-loop_NTPase"/>
</dbReference>
<dbReference type="GO" id="GO:0016020">
    <property type="term" value="C:membrane"/>
    <property type="evidence" value="ECO:0007669"/>
    <property type="project" value="InterPro"/>
</dbReference>
<evidence type="ECO:0000313" key="7">
    <source>
        <dbReference type="Proteomes" id="UP000694523"/>
    </source>
</evidence>
<keyword evidence="2" id="KW-0547">Nucleotide-binding</keyword>
<reference evidence="6" key="1">
    <citation type="submission" date="2025-08" db="UniProtKB">
        <authorList>
            <consortium name="Ensembl"/>
        </authorList>
    </citation>
    <scope>IDENTIFICATION</scope>
</reference>
<dbReference type="FunFam" id="3.40.50.300:FF:000541">
    <property type="entry name" value="Immunity related GTPase M"/>
    <property type="match status" value="1"/>
</dbReference>